<gene>
    <name evidence="3" type="ORF">AB0E61_24665</name>
</gene>
<feature type="region of interest" description="Disordered" evidence="1">
    <location>
        <begin position="1"/>
        <end position="65"/>
    </location>
</feature>
<evidence type="ECO:0000256" key="2">
    <source>
        <dbReference type="SAM" id="Phobius"/>
    </source>
</evidence>
<comment type="caution">
    <text evidence="3">The sequence shown here is derived from an EMBL/GenBank/DDBJ whole genome shotgun (WGS) entry which is preliminary data.</text>
</comment>
<feature type="transmembrane region" description="Helical" evidence="2">
    <location>
        <begin position="141"/>
        <end position="165"/>
    </location>
</feature>
<keyword evidence="2" id="KW-0472">Membrane</keyword>
<feature type="compositionally biased region" description="Basic and acidic residues" evidence="1">
    <location>
        <begin position="37"/>
        <end position="48"/>
    </location>
</feature>
<evidence type="ECO:0000313" key="4">
    <source>
        <dbReference type="Proteomes" id="UP001550853"/>
    </source>
</evidence>
<sequence>MTPPPDPTGHPGAYDNGYAPPGGPYGHDPRGGQPGAYDERSGAYDDRYAPGPRGPRPGRGPRQHGGVPDSLLIGLLLFLLGLSVLIWTATGLAGLLSHGAWPDGVTYSGTPTALRHLVTDPHDLPGAWPGTPKAQLSGYGLFWGLLVGQLMVLLVLTLFTLGTLTRYRALRRARRAGTLPGPSKQPPTGPAAQPAPVAPGPASIPDPSPGTTPGPASTPDPGSDTRTGTAPGAPTDPASLAESAPAVTGTALGATGTATPGTAATALATTTLPGPTTAALSAPTGTTPGTSTPTGTGTAEAPAVALAATAATAAPLTTAATEPALPRLHFGADRSAATAAALTTVTAAPGPVVLATTDPSLWSATKDTRAKLGPVLAYDPAHRLDTPSRLRWSPTTGCEDLATATTRAAALLAPVQPHSTLDAAVADAARTLLRCWLHAAAVDGRPFRQLHRWAHATGGAQEPVRILRTDPKCAAGQAGELESVLTAHPERRDRAKDLAGRALSALGSVHIRDACNAQRPDTLALDAFLDEGGTLYVVGDALEDPRTDPGAMPLLTALLTHVVEHARRLAARTATGRLDPPLTLVLDDIAALAPLPALPDLLRTDPARGLLTLATMRSPEQARARWPHADLPL</sequence>
<protein>
    <submittedName>
        <fullName evidence="3">Type VI secretion protein</fullName>
    </submittedName>
</protein>
<organism evidence="3 4">
    <name type="scientific">Streptomyces catenulae</name>
    <dbReference type="NCBI Taxonomy" id="66875"/>
    <lineage>
        <taxon>Bacteria</taxon>
        <taxon>Bacillati</taxon>
        <taxon>Actinomycetota</taxon>
        <taxon>Actinomycetes</taxon>
        <taxon>Kitasatosporales</taxon>
        <taxon>Streptomycetaceae</taxon>
        <taxon>Streptomyces</taxon>
    </lineage>
</organism>
<feature type="compositionally biased region" description="Pro residues" evidence="1">
    <location>
        <begin position="196"/>
        <end position="218"/>
    </location>
</feature>
<keyword evidence="2" id="KW-1133">Transmembrane helix</keyword>
<accession>A0ABV2Z5K7</accession>
<feature type="region of interest" description="Disordered" evidence="1">
    <location>
        <begin position="176"/>
        <end position="245"/>
    </location>
</feature>
<proteinExistence type="predicted"/>
<dbReference type="RefSeq" id="WP_245655054.1">
    <property type="nucleotide sequence ID" value="NZ_JBEZVI010000024.1"/>
</dbReference>
<keyword evidence="2" id="KW-0812">Transmembrane</keyword>
<dbReference type="EMBL" id="JBEZVI010000024">
    <property type="protein sequence ID" value="MEU3713274.1"/>
    <property type="molecule type" value="Genomic_DNA"/>
</dbReference>
<evidence type="ECO:0000256" key="1">
    <source>
        <dbReference type="SAM" id="MobiDB-lite"/>
    </source>
</evidence>
<reference evidence="3 4" key="1">
    <citation type="submission" date="2024-06" db="EMBL/GenBank/DDBJ databases">
        <title>The Natural Products Discovery Center: Release of the First 8490 Sequenced Strains for Exploring Actinobacteria Biosynthetic Diversity.</title>
        <authorList>
            <person name="Kalkreuter E."/>
            <person name="Kautsar S.A."/>
            <person name="Yang D."/>
            <person name="Bader C.D."/>
            <person name="Teijaro C.N."/>
            <person name="Fluegel L."/>
            <person name="Davis C.M."/>
            <person name="Simpson J.R."/>
            <person name="Lauterbach L."/>
            <person name="Steele A.D."/>
            <person name="Gui C."/>
            <person name="Meng S."/>
            <person name="Li G."/>
            <person name="Viehrig K."/>
            <person name="Ye F."/>
            <person name="Su P."/>
            <person name="Kiefer A.F."/>
            <person name="Nichols A."/>
            <person name="Cepeda A.J."/>
            <person name="Yan W."/>
            <person name="Fan B."/>
            <person name="Jiang Y."/>
            <person name="Adhikari A."/>
            <person name="Zheng C.-J."/>
            <person name="Schuster L."/>
            <person name="Cowan T.M."/>
            <person name="Smanski M.J."/>
            <person name="Chevrette M.G."/>
            <person name="De Carvalho L.P.S."/>
            <person name="Shen B."/>
        </authorList>
    </citation>
    <scope>NUCLEOTIDE SEQUENCE [LARGE SCALE GENOMIC DNA]</scope>
    <source>
        <strain evidence="3 4">NPDC033039</strain>
    </source>
</reference>
<dbReference type="InterPro" id="IPR027417">
    <property type="entry name" value="P-loop_NTPase"/>
</dbReference>
<dbReference type="Proteomes" id="UP001550853">
    <property type="component" value="Unassembled WGS sequence"/>
</dbReference>
<feature type="transmembrane region" description="Helical" evidence="2">
    <location>
        <begin position="71"/>
        <end position="96"/>
    </location>
</feature>
<dbReference type="SUPFAM" id="SSF52540">
    <property type="entry name" value="P-loop containing nucleoside triphosphate hydrolases"/>
    <property type="match status" value="1"/>
</dbReference>
<feature type="region of interest" description="Disordered" evidence="1">
    <location>
        <begin position="273"/>
        <end position="298"/>
    </location>
</feature>
<evidence type="ECO:0000313" key="3">
    <source>
        <dbReference type="EMBL" id="MEU3713274.1"/>
    </source>
</evidence>
<keyword evidence="4" id="KW-1185">Reference proteome</keyword>
<name>A0ABV2Z5K7_9ACTN</name>